<protein>
    <submittedName>
        <fullName evidence="8">Transporter, major facilitator family protein</fullName>
    </submittedName>
</protein>
<feature type="transmembrane region" description="Helical" evidence="6">
    <location>
        <begin position="7"/>
        <end position="30"/>
    </location>
</feature>
<keyword evidence="3 6" id="KW-0812">Transmembrane</keyword>
<accession>N1W5B7</accession>
<dbReference type="PANTHER" id="PTHR43124:SF3">
    <property type="entry name" value="CHLORAMPHENICOL EFFLUX PUMP RV0191"/>
    <property type="match status" value="1"/>
</dbReference>
<dbReference type="SUPFAM" id="SSF103473">
    <property type="entry name" value="MFS general substrate transporter"/>
    <property type="match status" value="1"/>
</dbReference>
<dbReference type="CDD" id="cd17324">
    <property type="entry name" value="MFS_NepI_like"/>
    <property type="match status" value="1"/>
</dbReference>
<dbReference type="Proteomes" id="UP000012371">
    <property type="component" value="Unassembled WGS sequence"/>
</dbReference>
<evidence type="ECO:0000256" key="2">
    <source>
        <dbReference type="ARBA" id="ARBA00022475"/>
    </source>
</evidence>
<evidence type="ECO:0000256" key="5">
    <source>
        <dbReference type="ARBA" id="ARBA00023136"/>
    </source>
</evidence>
<feature type="transmembrane region" description="Helical" evidence="6">
    <location>
        <begin position="168"/>
        <end position="186"/>
    </location>
</feature>
<keyword evidence="5 6" id="KW-0472">Membrane</keyword>
<dbReference type="InterPro" id="IPR050189">
    <property type="entry name" value="MFS_Efflux_Transporters"/>
</dbReference>
<dbReference type="OrthoDB" id="337363at2"/>
<proteinExistence type="predicted"/>
<keyword evidence="2" id="KW-1003">Cell membrane</keyword>
<feature type="transmembrane region" description="Helical" evidence="6">
    <location>
        <begin position="81"/>
        <end position="101"/>
    </location>
</feature>
<reference evidence="8" key="1">
    <citation type="submission" date="2013-03" db="EMBL/GenBank/DDBJ databases">
        <authorList>
            <person name="Harkins D.M."/>
            <person name="Durkin A.S."/>
            <person name="Brinkac L.M."/>
            <person name="Haft D.H."/>
            <person name="Selengut J.D."/>
            <person name="Sanka R."/>
            <person name="DePew J."/>
            <person name="Purushe J."/>
            <person name="Hartskeerl R.A."/>
            <person name="Ahmed A."/>
            <person name="van der Linden H."/>
            <person name="Goris M.G.A."/>
            <person name="Vinetz J.M."/>
            <person name="Sutton G.G."/>
            <person name="Nierman W.C."/>
            <person name="Fouts D.E."/>
        </authorList>
    </citation>
    <scope>NUCLEOTIDE SEQUENCE [LARGE SCALE GENOMIC DNA]</scope>
    <source>
        <strain evidence="8">LT 11-33</strain>
    </source>
</reference>
<dbReference type="GO" id="GO:0005886">
    <property type="term" value="C:plasma membrane"/>
    <property type="evidence" value="ECO:0007669"/>
    <property type="project" value="UniProtKB-SubCell"/>
</dbReference>
<evidence type="ECO:0000313" key="8">
    <source>
        <dbReference type="EMBL" id="EMY62846.1"/>
    </source>
</evidence>
<feature type="transmembrane region" description="Helical" evidence="6">
    <location>
        <begin position="252"/>
        <end position="271"/>
    </location>
</feature>
<feature type="transmembrane region" description="Helical" evidence="6">
    <location>
        <begin position="278"/>
        <end position="295"/>
    </location>
</feature>
<evidence type="ECO:0000256" key="3">
    <source>
        <dbReference type="ARBA" id="ARBA00022692"/>
    </source>
</evidence>
<evidence type="ECO:0000259" key="7">
    <source>
        <dbReference type="PROSITE" id="PS50850"/>
    </source>
</evidence>
<feature type="transmembrane region" description="Helical" evidence="6">
    <location>
        <begin position="307"/>
        <end position="327"/>
    </location>
</feature>
<dbReference type="PANTHER" id="PTHR43124">
    <property type="entry name" value="PURINE EFFLUX PUMP PBUE"/>
    <property type="match status" value="1"/>
</dbReference>
<dbReference type="InterPro" id="IPR011701">
    <property type="entry name" value="MFS"/>
</dbReference>
<dbReference type="RefSeq" id="WP_002972605.1">
    <property type="nucleotide sequence ID" value="NZ_AOGW02000006.1"/>
</dbReference>
<feature type="transmembrane region" description="Helical" evidence="6">
    <location>
        <begin position="339"/>
        <end position="364"/>
    </location>
</feature>
<dbReference type="InterPro" id="IPR020846">
    <property type="entry name" value="MFS_dom"/>
</dbReference>
<feature type="transmembrane region" description="Helical" evidence="6">
    <location>
        <begin position="50"/>
        <end position="69"/>
    </location>
</feature>
<dbReference type="EMBL" id="AOGW02000006">
    <property type="protein sequence ID" value="EMY62846.1"/>
    <property type="molecule type" value="Genomic_DNA"/>
</dbReference>
<feature type="transmembrane region" description="Helical" evidence="6">
    <location>
        <begin position="376"/>
        <end position="395"/>
    </location>
</feature>
<dbReference type="AlphaFoldDB" id="N1W5B7"/>
<keyword evidence="4 6" id="KW-1133">Transmembrane helix</keyword>
<feature type="transmembrane region" description="Helical" evidence="6">
    <location>
        <begin position="140"/>
        <end position="162"/>
    </location>
</feature>
<keyword evidence="9" id="KW-1185">Reference proteome</keyword>
<dbReference type="Gene3D" id="1.20.1250.20">
    <property type="entry name" value="MFS general substrate transporter like domains"/>
    <property type="match status" value="1"/>
</dbReference>
<evidence type="ECO:0000256" key="4">
    <source>
        <dbReference type="ARBA" id="ARBA00022989"/>
    </source>
</evidence>
<comment type="caution">
    <text evidence="8">The sequence shown here is derived from an EMBL/GenBank/DDBJ whole genome shotgun (WGS) entry which is preliminary data.</text>
</comment>
<dbReference type="STRING" id="1257025.LEP1GSC203_2862"/>
<evidence type="ECO:0000256" key="6">
    <source>
        <dbReference type="SAM" id="Phobius"/>
    </source>
</evidence>
<dbReference type="GO" id="GO:0022857">
    <property type="term" value="F:transmembrane transporter activity"/>
    <property type="evidence" value="ECO:0007669"/>
    <property type="project" value="InterPro"/>
</dbReference>
<name>N1W5B7_9LEPT</name>
<dbReference type="Pfam" id="PF07690">
    <property type="entry name" value="MFS_1"/>
    <property type="match status" value="1"/>
</dbReference>
<feature type="transmembrane region" description="Helical" evidence="6">
    <location>
        <begin position="107"/>
        <end position="128"/>
    </location>
</feature>
<evidence type="ECO:0000256" key="1">
    <source>
        <dbReference type="ARBA" id="ARBA00004651"/>
    </source>
</evidence>
<comment type="subcellular location">
    <subcellularLocation>
        <location evidence="1">Cell membrane</location>
        <topology evidence="1">Multi-pass membrane protein</topology>
    </subcellularLocation>
</comment>
<dbReference type="InterPro" id="IPR036259">
    <property type="entry name" value="MFS_trans_sf"/>
</dbReference>
<organism evidence="8 9">
    <name type="scientific">Leptospira terpstrae serovar Hualin str. LT 11-33 = ATCC 700639</name>
    <dbReference type="NCBI Taxonomy" id="1257025"/>
    <lineage>
        <taxon>Bacteria</taxon>
        <taxon>Pseudomonadati</taxon>
        <taxon>Spirochaetota</taxon>
        <taxon>Spirochaetia</taxon>
        <taxon>Leptospirales</taxon>
        <taxon>Leptospiraceae</taxon>
        <taxon>Leptospira</taxon>
    </lineage>
</organism>
<dbReference type="PROSITE" id="PS50850">
    <property type="entry name" value="MFS"/>
    <property type="match status" value="1"/>
</dbReference>
<evidence type="ECO:0000313" key="9">
    <source>
        <dbReference type="Proteomes" id="UP000012371"/>
    </source>
</evidence>
<feature type="domain" description="Major facilitator superfamily (MFS) profile" evidence="7">
    <location>
        <begin position="12"/>
        <end position="400"/>
    </location>
</feature>
<gene>
    <name evidence="8" type="ORF">LEP1GSC203_2862</name>
</gene>
<feature type="transmembrane region" description="Helical" evidence="6">
    <location>
        <begin position="217"/>
        <end position="240"/>
    </location>
</feature>
<sequence>MDFKFSTYHVFVVGLLAFLQFTVVLDFMILSPLGVLVMKELQISTQQFGFVVSAYAFSAGISGIIAAGFADRFDRKKMLLFFYIGFVVATFLCGIATNYIFLFGARILTGVFAGVLSSISFAIVADLFPLQVRGRVMGFIMTAFAASQVFGLPIGIFISNLWGWQSPFLMIAGISGTVGFLIFFFLKPLTTHLDNKTERHAFMHLVKTLTEPKYFPAYIATTLLATGGFMLMPFGSAFSVHNLGVKLEDLPLVYMVTGVVSMLGGPLMGRLSDWIGKYKMFVIASFLAAVIIIYYTKMQVTPLPMVIFINSILFVFVAARMISANALTSAVPDLHDRGAFMAISSSVQQISGGIAASVAGLIVVQTPSGYMERYETLGYVVAGAILITVILMYNVNQIALSKHSK</sequence>